<dbReference type="InterPro" id="IPR051943">
    <property type="entry name" value="TRAFAC_Dynamin-like_GTPase"/>
</dbReference>
<dbReference type="RefSeq" id="WP_307340699.1">
    <property type="nucleotide sequence ID" value="NZ_JAUSUD010000007.1"/>
</dbReference>
<organism evidence="2 3">
    <name type="scientific">Metabacillus malikii</name>
    <dbReference type="NCBI Taxonomy" id="1504265"/>
    <lineage>
        <taxon>Bacteria</taxon>
        <taxon>Bacillati</taxon>
        <taxon>Bacillota</taxon>
        <taxon>Bacilli</taxon>
        <taxon>Bacillales</taxon>
        <taxon>Bacillaceae</taxon>
        <taxon>Metabacillus</taxon>
    </lineage>
</organism>
<gene>
    <name evidence="2" type="ORF">J2S19_002043</name>
</gene>
<evidence type="ECO:0000313" key="2">
    <source>
        <dbReference type="EMBL" id="MDQ0230787.1"/>
    </source>
</evidence>
<comment type="caution">
    <text evidence="2">The sequence shown here is derived from an EMBL/GenBank/DDBJ whole genome shotgun (WGS) entry which is preliminary data.</text>
</comment>
<reference evidence="2 3" key="1">
    <citation type="submission" date="2023-07" db="EMBL/GenBank/DDBJ databases">
        <title>Genomic Encyclopedia of Type Strains, Phase IV (KMG-IV): sequencing the most valuable type-strain genomes for metagenomic binning, comparative biology and taxonomic classification.</title>
        <authorList>
            <person name="Goeker M."/>
        </authorList>
    </citation>
    <scope>NUCLEOTIDE SEQUENCE [LARGE SCALE GENOMIC DNA]</scope>
    <source>
        <strain evidence="2 3">DSM 29005</strain>
    </source>
</reference>
<dbReference type="InterPro" id="IPR019734">
    <property type="entry name" value="TPR_rpt"/>
</dbReference>
<dbReference type="SUPFAM" id="SSF52540">
    <property type="entry name" value="P-loop containing nucleoside triphosphate hydrolases"/>
    <property type="match status" value="1"/>
</dbReference>
<feature type="repeat" description="TPR" evidence="1">
    <location>
        <begin position="112"/>
        <end position="145"/>
    </location>
</feature>
<dbReference type="InterPro" id="IPR027417">
    <property type="entry name" value="P-loop_NTPase"/>
</dbReference>
<sequence length="915" mass="106746">MIDEKQLIEKIYYHNFLDEKTKPTAEVLGQIYFDEQKKIEDFDLSYIRFAQGELYYHYKDYETAIFKWENINNELEQWAHKNIGDAYYKLGLISAAEEKYTSINSGDPVLAIEVYLNLFYLYQENNNLENAYEILSKALQLNADYPNVTKIARNFYEQQDDIEHAVKLAIKESIRTEQEEWFSTLISYVKAGHSKQFEPGFFAEALLTFYEVDEHAFIQLVEALWHRYKETNYYLSWIRTVNDFFYSIDVEITNANWRKVVDLFESTFLQLTSGSYYLSELHSVIPNLLSNWLSLSENSDGLLPSATVLAWNEIFPGTILPDAVYNAESIIFEAENNDSGLDIAVELFHAISKWALKHSINIDKRQQWLLDEVTKPHVKNHFLLAGNSGSGKTTFVQSLVGDKILPENTSSFVFIEDNDVLESNRINSQQVQTIKGNQYLDVTVIDQEIYQIKRPCILLHEHQCVIIDSPPIRTNGIRQDFFDLLPLVDGLLYVVDGSIPFSDHEFDFLSQIKNVAPNIQVHFILNKVDLISSDEETRKRIDMIKSTIQSIYPGSDVLPYSSLHPFNEQYTQLNSFLSDHYPYDEQEKQEKRTAKVLTLVHNLLAELLQKRVDMEKGLIDSIQWHEDLLGRMNGFSNKLNDLTLEKGHELVKSYRTLLDEGRDELKATIPMILKETAELIKDDSDFKKVHLTINDEMNAKLKEYFEGIFLPGLCDKFENWLKDIHDVLLDSQTYLIEMKESFKELYQIDKLALECEFSILEDWHRDLNRMAGRIQYEKENILLKRTPTQILLKGAGKLFGAMNQNKAMMANQYRKYIENESYEEVITSITKKVFLPFELFEKGIHQDIHTFYHQPAEEVGEIITETEAIIADSKEELNEMKVSPHFFYDPLKLFEVNLLQQEFILQAKKDYSRSR</sequence>
<evidence type="ECO:0000256" key="1">
    <source>
        <dbReference type="PROSITE-ProRule" id="PRU00339"/>
    </source>
</evidence>
<keyword evidence="1" id="KW-0802">TPR repeat</keyword>
<accession>A0ABT9ZET2</accession>
<dbReference type="EMBL" id="JAUSUD010000007">
    <property type="protein sequence ID" value="MDQ0230787.1"/>
    <property type="molecule type" value="Genomic_DNA"/>
</dbReference>
<keyword evidence="3" id="KW-1185">Reference proteome</keyword>
<dbReference type="PANTHER" id="PTHR43681:SF1">
    <property type="entry name" value="SARCALUMENIN"/>
    <property type="match status" value="1"/>
</dbReference>
<evidence type="ECO:0000313" key="3">
    <source>
        <dbReference type="Proteomes" id="UP001234495"/>
    </source>
</evidence>
<dbReference type="Gene3D" id="3.40.50.300">
    <property type="entry name" value="P-loop containing nucleotide triphosphate hydrolases"/>
    <property type="match status" value="1"/>
</dbReference>
<dbReference type="SUPFAM" id="SSF48452">
    <property type="entry name" value="TPR-like"/>
    <property type="match status" value="1"/>
</dbReference>
<protein>
    <submittedName>
        <fullName evidence="2">GTPase SAR1 family protein</fullName>
    </submittedName>
</protein>
<dbReference type="PANTHER" id="PTHR43681">
    <property type="entry name" value="TRANSMEMBRANE GTPASE FZO"/>
    <property type="match status" value="1"/>
</dbReference>
<proteinExistence type="predicted"/>
<name>A0ABT9ZET2_9BACI</name>
<dbReference type="Gene3D" id="1.25.40.10">
    <property type="entry name" value="Tetratricopeptide repeat domain"/>
    <property type="match status" value="1"/>
</dbReference>
<dbReference type="CDD" id="cd00882">
    <property type="entry name" value="Ras_like_GTPase"/>
    <property type="match status" value="1"/>
</dbReference>
<dbReference type="Proteomes" id="UP001234495">
    <property type="component" value="Unassembled WGS sequence"/>
</dbReference>
<dbReference type="PROSITE" id="PS50005">
    <property type="entry name" value="TPR"/>
    <property type="match status" value="1"/>
</dbReference>
<dbReference type="InterPro" id="IPR011990">
    <property type="entry name" value="TPR-like_helical_dom_sf"/>
</dbReference>